<evidence type="ECO:0000256" key="2">
    <source>
        <dbReference type="SAM" id="MobiDB-lite"/>
    </source>
</evidence>
<evidence type="ECO:0000313" key="4">
    <source>
        <dbReference type="Proteomes" id="UP001328107"/>
    </source>
</evidence>
<dbReference type="GO" id="GO:0007030">
    <property type="term" value="P:Golgi organization"/>
    <property type="evidence" value="ECO:0007669"/>
    <property type="project" value="InterPro"/>
</dbReference>
<reference evidence="4" key="1">
    <citation type="submission" date="2022-10" db="EMBL/GenBank/DDBJ databases">
        <title>Genome assembly of Pristionchus species.</title>
        <authorList>
            <person name="Yoshida K."/>
            <person name="Sommer R.J."/>
        </authorList>
    </citation>
    <scope>NUCLEOTIDE SEQUENCE [LARGE SCALE GENOMIC DNA]</scope>
    <source>
        <strain evidence="4">RS5460</strain>
    </source>
</reference>
<protein>
    <submittedName>
        <fullName evidence="3">Uncharacterized protein</fullName>
    </submittedName>
</protein>
<accession>A0AAN4ZPS4</accession>
<dbReference type="GO" id="GO:0043001">
    <property type="term" value="P:Golgi to plasma membrane protein transport"/>
    <property type="evidence" value="ECO:0007669"/>
    <property type="project" value="InterPro"/>
</dbReference>
<evidence type="ECO:0000256" key="1">
    <source>
        <dbReference type="SAM" id="Coils"/>
    </source>
</evidence>
<dbReference type="PANTHER" id="PTHR13066">
    <property type="entry name" value="BASIC LEUCINE ZIPPER NUCLEAR FACTOR 1 BLZF1 PROTEIN"/>
    <property type="match status" value="1"/>
</dbReference>
<dbReference type="AlphaFoldDB" id="A0AAN4ZPS4"/>
<gene>
    <name evidence="3" type="ORF">PMAYCL1PPCAC_12372</name>
</gene>
<keyword evidence="4" id="KW-1185">Reference proteome</keyword>
<name>A0AAN4ZPS4_9BILA</name>
<feature type="region of interest" description="Disordered" evidence="2">
    <location>
        <begin position="1"/>
        <end position="33"/>
    </location>
</feature>
<feature type="compositionally biased region" description="Low complexity" evidence="2">
    <location>
        <begin position="1"/>
        <end position="17"/>
    </location>
</feature>
<keyword evidence="1" id="KW-0175">Coiled coil</keyword>
<sequence length="291" mass="33394">MDDVSTSSQSTSILTSSIDRVSTPYEESRRSKKKFIPWEPHKAACGEKKHANEPPTDLPRLFPYQQTSLPHREFVYDGIPLVDARRERLKKSQTEVEETLREEIERLEMRLKEEQKKGEELRRVLAATMDSDVAEYVVSMSEDKTRLAAMIEEYSKKIAIDSDTVESLSIERDIWRSKYVAMAVRSHEEGMRAENALNLALSSQRLLAEVSRENCRRDSRIGNKKVVMNIEVSPLLPPPLSTRASEMSLRPLSHLFARSPCEEKVCRRDPIYSNLTITCCTKCAGREIYLL</sequence>
<dbReference type="InterPro" id="IPR027095">
    <property type="entry name" value="Golgin-45"/>
</dbReference>
<organism evidence="3 4">
    <name type="scientific">Pristionchus mayeri</name>
    <dbReference type="NCBI Taxonomy" id="1317129"/>
    <lineage>
        <taxon>Eukaryota</taxon>
        <taxon>Metazoa</taxon>
        <taxon>Ecdysozoa</taxon>
        <taxon>Nematoda</taxon>
        <taxon>Chromadorea</taxon>
        <taxon>Rhabditida</taxon>
        <taxon>Rhabditina</taxon>
        <taxon>Diplogasteromorpha</taxon>
        <taxon>Diplogasteroidea</taxon>
        <taxon>Neodiplogasteridae</taxon>
        <taxon>Pristionchus</taxon>
    </lineage>
</organism>
<evidence type="ECO:0000313" key="3">
    <source>
        <dbReference type="EMBL" id="GMR42177.1"/>
    </source>
</evidence>
<proteinExistence type="predicted"/>
<dbReference type="GO" id="GO:0000139">
    <property type="term" value="C:Golgi membrane"/>
    <property type="evidence" value="ECO:0007669"/>
    <property type="project" value="TreeGrafter"/>
</dbReference>
<comment type="caution">
    <text evidence="3">The sequence shown here is derived from an EMBL/GenBank/DDBJ whole genome shotgun (WGS) entry which is preliminary data.</text>
</comment>
<dbReference type="EMBL" id="BTRK01000003">
    <property type="protein sequence ID" value="GMR42177.1"/>
    <property type="molecule type" value="Genomic_DNA"/>
</dbReference>
<feature type="coiled-coil region" evidence="1">
    <location>
        <begin position="82"/>
        <end position="124"/>
    </location>
</feature>
<dbReference type="Proteomes" id="UP001328107">
    <property type="component" value="Unassembled WGS sequence"/>
</dbReference>
<dbReference type="PANTHER" id="PTHR13066:SF2">
    <property type="entry name" value="GOLGIN-45"/>
    <property type="match status" value="1"/>
</dbReference>